<evidence type="ECO:0000256" key="1">
    <source>
        <dbReference type="SAM" id="Phobius"/>
    </source>
</evidence>
<sequence length="170" mass="19442">MAVLWQQRELVEALDTLSKDERKVIKSLLNLHILGDGEYWTFESELLNYILKKHGKLDSDVDFIIDYKKVLNSCIKDGFIEARDNEKFLDPSIVDKKSVENSSERFIQVSCDKGSEILNSWYFWFKYVGAELPPLASIFVSIIVAVLSAVLTSGAVWFFLWKIVSAKLGL</sequence>
<accession>A0A1G2MWB3</accession>
<dbReference type="Proteomes" id="UP000177943">
    <property type="component" value="Unassembled WGS sequence"/>
</dbReference>
<proteinExistence type="predicted"/>
<comment type="caution">
    <text evidence="2">The sequence shown here is derived from an EMBL/GenBank/DDBJ whole genome shotgun (WGS) entry which is preliminary data.</text>
</comment>
<organism evidence="2 3">
    <name type="scientific">Candidatus Taylorbacteria bacterium RIFCSPHIGHO2_02_FULL_45_35</name>
    <dbReference type="NCBI Taxonomy" id="1802311"/>
    <lineage>
        <taxon>Bacteria</taxon>
        <taxon>Candidatus Tayloriibacteriota</taxon>
    </lineage>
</organism>
<name>A0A1G2MWB3_9BACT</name>
<evidence type="ECO:0000313" key="2">
    <source>
        <dbReference type="EMBL" id="OHA27372.1"/>
    </source>
</evidence>
<protein>
    <submittedName>
        <fullName evidence="2">Uncharacterized protein</fullName>
    </submittedName>
</protein>
<keyword evidence="1" id="KW-0812">Transmembrane</keyword>
<gene>
    <name evidence="2" type="ORF">A3D56_00390</name>
</gene>
<dbReference type="AlphaFoldDB" id="A0A1G2MWB3"/>
<keyword evidence="1" id="KW-1133">Transmembrane helix</keyword>
<keyword evidence="1" id="KW-0472">Membrane</keyword>
<feature type="transmembrane region" description="Helical" evidence="1">
    <location>
        <begin position="135"/>
        <end position="160"/>
    </location>
</feature>
<evidence type="ECO:0000313" key="3">
    <source>
        <dbReference type="Proteomes" id="UP000177943"/>
    </source>
</evidence>
<dbReference type="EMBL" id="MHRP01000014">
    <property type="protein sequence ID" value="OHA27372.1"/>
    <property type="molecule type" value="Genomic_DNA"/>
</dbReference>
<reference evidence="2 3" key="1">
    <citation type="journal article" date="2016" name="Nat. Commun.">
        <title>Thousands of microbial genomes shed light on interconnected biogeochemical processes in an aquifer system.</title>
        <authorList>
            <person name="Anantharaman K."/>
            <person name="Brown C.T."/>
            <person name="Hug L.A."/>
            <person name="Sharon I."/>
            <person name="Castelle C.J."/>
            <person name="Probst A.J."/>
            <person name="Thomas B.C."/>
            <person name="Singh A."/>
            <person name="Wilkins M.J."/>
            <person name="Karaoz U."/>
            <person name="Brodie E.L."/>
            <person name="Williams K.H."/>
            <person name="Hubbard S.S."/>
            <person name="Banfield J.F."/>
        </authorList>
    </citation>
    <scope>NUCLEOTIDE SEQUENCE [LARGE SCALE GENOMIC DNA]</scope>
</reference>